<dbReference type="Proteomes" id="UP001146351">
    <property type="component" value="Unassembled WGS sequence"/>
</dbReference>
<accession>A0A9W9LZ55</accession>
<proteinExistence type="predicted"/>
<gene>
    <name evidence="1" type="ORF">N7492_000220</name>
</gene>
<dbReference type="AlphaFoldDB" id="A0A9W9LZ55"/>
<keyword evidence="2" id="KW-1185">Reference proteome</keyword>
<sequence length="65" mass="7445">MYSCINQPRGCRGRVNQRGARCTDCRQLNLRRPATTSPFAQPRNFNRMLPSEILTDATKMTPTNM</sequence>
<reference evidence="1" key="2">
    <citation type="journal article" date="2023" name="IMA Fungus">
        <title>Comparative genomic study of the Penicillium genus elucidates a diverse pangenome and 15 lateral gene transfer events.</title>
        <authorList>
            <person name="Petersen C."/>
            <person name="Sorensen T."/>
            <person name="Nielsen M.R."/>
            <person name="Sondergaard T.E."/>
            <person name="Sorensen J.L."/>
            <person name="Fitzpatrick D.A."/>
            <person name="Frisvad J.C."/>
            <person name="Nielsen K.L."/>
        </authorList>
    </citation>
    <scope>NUCLEOTIDE SEQUENCE</scope>
    <source>
        <strain evidence="1">IBT 21917</strain>
    </source>
</reference>
<protein>
    <submittedName>
        <fullName evidence="1">Uncharacterized protein</fullName>
    </submittedName>
</protein>
<dbReference type="OrthoDB" id="3911301at2759"/>
<organism evidence="1 2">
    <name type="scientific">Penicillium capsulatum</name>
    <dbReference type="NCBI Taxonomy" id="69766"/>
    <lineage>
        <taxon>Eukaryota</taxon>
        <taxon>Fungi</taxon>
        <taxon>Dikarya</taxon>
        <taxon>Ascomycota</taxon>
        <taxon>Pezizomycotina</taxon>
        <taxon>Eurotiomycetes</taxon>
        <taxon>Eurotiomycetidae</taxon>
        <taxon>Eurotiales</taxon>
        <taxon>Aspergillaceae</taxon>
        <taxon>Penicillium</taxon>
    </lineage>
</organism>
<reference evidence="1" key="1">
    <citation type="submission" date="2022-11" db="EMBL/GenBank/DDBJ databases">
        <authorList>
            <person name="Petersen C."/>
        </authorList>
    </citation>
    <scope>NUCLEOTIDE SEQUENCE</scope>
    <source>
        <strain evidence="1">IBT 21917</strain>
    </source>
</reference>
<comment type="caution">
    <text evidence="1">The sequence shown here is derived from an EMBL/GenBank/DDBJ whole genome shotgun (WGS) entry which is preliminary data.</text>
</comment>
<evidence type="ECO:0000313" key="2">
    <source>
        <dbReference type="Proteomes" id="UP001146351"/>
    </source>
</evidence>
<evidence type="ECO:0000313" key="1">
    <source>
        <dbReference type="EMBL" id="KAJ5182604.1"/>
    </source>
</evidence>
<name>A0A9W9LZ55_9EURO</name>
<dbReference type="EMBL" id="JAPQKO010000001">
    <property type="protein sequence ID" value="KAJ5182604.1"/>
    <property type="molecule type" value="Genomic_DNA"/>
</dbReference>